<sequence length="165" mass="17793">MTLDTVRERMAECLRKAGVEAVCAWPGGARRRVQGPVAAVSLRSCQGGPGGFRDYLGERYNQERGCWEELYGRKVRLVFGLDLYAPGPDGAPALRTAFDVVAGALQREGPEGLKLLELSCGEVEDDPGTDLLRCPAEAVCEGWLYAVADEAGAFLDFIVRGDGKV</sequence>
<protein>
    <submittedName>
        <fullName evidence="1">Uncharacterized protein</fullName>
    </submittedName>
</protein>
<organism evidence="1 2">
    <name type="scientific">Lawsonibacter hominis</name>
    <dbReference type="NCBI Taxonomy" id="2763053"/>
    <lineage>
        <taxon>Bacteria</taxon>
        <taxon>Bacillati</taxon>
        <taxon>Bacillota</taxon>
        <taxon>Clostridia</taxon>
        <taxon>Eubacteriales</taxon>
        <taxon>Oscillospiraceae</taxon>
        <taxon>Lawsonibacter</taxon>
    </lineage>
</organism>
<evidence type="ECO:0000313" key="1">
    <source>
        <dbReference type="EMBL" id="MBC5734101.1"/>
    </source>
</evidence>
<dbReference type="RefSeq" id="WP_186907990.1">
    <property type="nucleotide sequence ID" value="NZ_JACOPP010000013.1"/>
</dbReference>
<dbReference type="EMBL" id="JACOPP010000013">
    <property type="protein sequence ID" value="MBC5734101.1"/>
    <property type="molecule type" value="Genomic_DNA"/>
</dbReference>
<gene>
    <name evidence="1" type="ORF">H8S57_10240</name>
</gene>
<proteinExistence type="predicted"/>
<comment type="caution">
    <text evidence="1">The sequence shown here is derived from an EMBL/GenBank/DDBJ whole genome shotgun (WGS) entry which is preliminary data.</text>
</comment>
<dbReference type="AlphaFoldDB" id="A0A8J6J7D8"/>
<reference evidence="1" key="1">
    <citation type="submission" date="2020-08" db="EMBL/GenBank/DDBJ databases">
        <title>Genome public.</title>
        <authorList>
            <person name="Liu C."/>
            <person name="Sun Q."/>
        </authorList>
    </citation>
    <scope>NUCLEOTIDE SEQUENCE</scope>
    <source>
        <strain evidence="1">NSJ-51</strain>
    </source>
</reference>
<keyword evidence="2" id="KW-1185">Reference proteome</keyword>
<dbReference type="Proteomes" id="UP000661435">
    <property type="component" value="Unassembled WGS sequence"/>
</dbReference>
<evidence type="ECO:0000313" key="2">
    <source>
        <dbReference type="Proteomes" id="UP000661435"/>
    </source>
</evidence>
<accession>A0A8J6J7D8</accession>
<name>A0A8J6J7D8_9FIRM</name>